<dbReference type="Pfam" id="PF06325">
    <property type="entry name" value="PrmA"/>
    <property type="match status" value="1"/>
</dbReference>
<name>A0ABD3MD05_9STRA</name>
<evidence type="ECO:0000313" key="2">
    <source>
        <dbReference type="Proteomes" id="UP001530293"/>
    </source>
</evidence>
<dbReference type="InterPro" id="IPR029063">
    <property type="entry name" value="SAM-dependent_MTases_sf"/>
</dbReference>
<evidence type="ECO:0000313" key="1">
    <source>
        <dbReference type="EMBL" id="KAL3758415.1"/>
    </source>
</evidence>
<reference evidence="1 2" key="1">
    <citation type="submission" date="2024-10" db="EMBL/GenBank/DDBJ databases">
        <title>Updated reference genomes for cyclostephanoid diatoms.</title>
        <authorList>
            <person name="Roberts W.R."/>
            <person name="Alverson A.J."/>
        </authorList>
    </citation>
    <scope>NUCLEOTIDE SEQUENCE [LARGE SCALE GENOMIC DNA]</scope>
    <source>
        <strain evidence="1 2">AJA232-27</strain>
    </source>
</reference>
<dbReference type="SUPFAM" id="SSF53335">
    <property type="entry name" value="S-adenosyl-L-methionine-dependent methyltransferases"/>
    <property type="match status" value="1"/>
</dbReference>
<gene>
    <name evidence="1" type="ORF">ACHAWU_006075</name>
</gene>
<organism evidence="1 2">
    <name type="scientific">Discostella pseudostelligera</name>
    <dbReference type="NCBI Taxonomy" id="259834"/>
    <lineage>
        <taxon>Eukaryota</taxon>
        <taxon>Sar</taxon>
        <taxon>Stramenopiles</taxon>
        <taxon>Ochrophyta</taxon>
        <taxon>Bacillariophyta</taxon>
        <taxon>Coscinodiscophyceae</taxon>
        <taxon>Thalassiosirophycidae</taxon>
        <taxon>Stephanodiscales</taxon>
        <taxon>Stephanodiscaceae</taxon>
        <taxon>Discostella</taxon>
    </lineage>
</organism>
<comment type="caution">
    <text evidence="1">The sequence shown here is derived from an EMBL/GenBank/DDBJ whole genome shotgun (WGS) entry which is preliminary data.</text>
</comment>
<sequence length="290" mass="32640">MILNTDLKPRILRISGGEINVTPIPLRRDDDLSPWCYTANLTPPIVVDNDDFNDDDDSNPSIPTPTPLLQPGTNFLATQVWPSSRIASKVIEQHMDPSWTICELGCGPGLPSLTAARSGASRVIATDVDPIALELVRAAAIKQGMIESGNIVNDATERFSTRIFDLTSKDNLLPEADLYILSDVFESSAVAEGAAWHVQTVLSKNRSQINNAQGDLTPLEEKEQSTSRVWVFAQSDRAQRDFFLRQMKEWYKNNDNYMLPRHLDWTMDHVPDHNNELWLFDLDETTVEYN</sequence>
<protein>
    <recommendedName>
        <fullName evidence="3">Methyltransferase domain-containing protein</fullName>
    </recommendedName>
</protein>
<accession>A0ABD3MD05</accession>
<dbReference type="Gene3D" id="3.40.50.150">
    <property type="entry name" value="Vaccinia Virus protein VP39"/>
    <property type="match status" value="1"/>
</dbReference>
<keyword evidence="2" id="KW-1185">Reference proteome</keyword>
<proteinExistence type="predicted"/>
<evidence type="ECO:0008006" key="3">
    <source>
        <dbReference type="Google" id="ProtNLM"/>
    </source>
</evidence>
<dbReference type="Proteomes" id="UP001530293">
    <property type="component" value="Unassembled WGS sequence"/>
</dbReference>
<dbReference type="EMBL" id="JALLBG020000231">
    <property type="protein sequence ID" value="KAL3758415.1"/>
    <property type="molecule type" value="Genomic_DNA"/>
</dbReference>
<dbReference type="CDD" id="cd02440">
    <property type="entry name" value="AdoMet_MTases"/>
    <property type="match status" value="1"/>
</dbReference>
<dbReference type="AlphaFoldDB" id="A0ABD3MD05"/>